<dbReference type="RefSeq" id="WP_154172786.1">
    <property type="nucleotide sequence ID" value="NZ_WJXZ01000001.1"/>
</dbReference>
<organism evidence="2 3">
    <name type="scientific">Larkinella terrae</name>
    <dbReference type="NCBI Taxonomy" id="2025311"/>
    <lineage>
        <taxon>Bacteria</taxon>
        <taxon>Pseudomonadati</taxon>
        <taxon>Bacteroidota</taxon>
        <taxon>Cytophagia</taxon>
        <taxon>Cytophagales</taxon>
        <taxon>Spirosomataceae</taxon>
        <taxon>Larkinella</taxon>
    </lineage>
</organism>
<protein>
    <submittedName>
        <fullName evidence="2">Uncharacterized protein</fullName>
    </submittedName>
</protein>
<evidence type="ECO:0000256" key="1">
    <source>
        <dbReference type="SAM" id="SignalP"/>
    </source>
</evidence>
<sequence>MKPILFFALFCFSMNCLAQLPASGTKVSGPITTKKGLVLKAGDKVRFGAGGLSSGGYQHIYTSFEKFGQKTAGLEEGYSYKYAQIKEFREVGTGDEKRYVALVRPKGGISVNLRAIDLEPAIAAKEIISINDVAISKLISKKTI</sequence>
<accession>A0A7K0EE95</accession>
<dbReference type="OrthoDB" id="952460at2"/>
<feature type="signal peptide" evidence="1">
    <location>
        <begin position="1"/>
        <end position="18"/>
    </location>
</feature>
<keyword evidence="3" id="KW-1185">Reference proteome</keyword>
<comment type="caution">
    <text evidence="2">The sequence shown here is derived from an EMBL/GenBank/DDBJ whole genome shotgun (WGS) entry which is preliminary data.</text>
</comment>
<evidence type="ECO:0000313" key="2">
    <source>
        <dbReference type="EMBL" id="MRS60143.1"/>
    </source>
</evidence>
<reference evidence="2 3" key="1">
    <citation type="journal article" date="2018" name="Antonie Van Leeuwenhoek">
        <title>Larkinella terrae sp. nov., isolated from soil on Jeju Island, South Korea.</title>
        <authorList>
            <person name="Ten L.N."/>
            <person name="Jeon J."/>
            <person name="Park S.J."/>
            <person name="Park S."/>
            <person name="Lee S.Y."/>
            <person name="Kim M.K."/>
            <person name="Jung H.Y."/>
        </authorList>
    </citation>
    <scope>NUCLEOTIDE SEQUENCE [LARGE SCALE GENOMIC DNA]</scope>
    <source>
        <strain evidence="2 3">KCTC 52001</strain>
    </source>
</reference>
<keyword evidence="1" id="KW-0732">Signal</keyword>
<feature type="chain" id="PRO_5029780120" evidence="1">
    <location>
        <begin position="19"/>
        <end position="144"/>
    </location>
</feature>
<dbReference type="AlphaFoldDB" id="A0A7K0EE95"/>
<gene>
    <name evidence="2" type="ORF">GJJ30_02475</name>
</gene>
<name>A0A7K0EE95_9BACT</name>
<dbReference type="EMBL" id="WJXZ01000001">
    <property type="protein sequence ID" value="MRS60143.1"/>
    <property type="molecule type" value="Genomic_DNA"/>
</dbReference>
<evidence type="ECO:0000313" key="3">
    <source>
        <dbReference type="Proteomes" id="UP000441754"/>
    </source>
</evidence>
<proteinExistence type="predicted"/>
<dbReference type="Proteomes" id="UP000441754">
    <property type="component" value="Unassembled WGS sequence"/>
</dbReference>